<evidence type="ECO:0000256" key="1">
    <source>
        <dbReference type="SAM" id="SignalP"/>
    </source>
</evidence>
<dbReference type="Proteomes" id="UP001375743">
    <property type="component" value="Unassembled WGS sequence"/>
</dbReference>
<evidence type="ECO:0000313" key="3">
    <source>
        <dbReference type="Proteomes" id="UP001375743"/>
    </source>
</evidence>
<gene>
    <name evidence="2" type="ORF">U1T56_05455</name>
</gene>
<feature type="signal peptide" evidence="1">
    <location>
        <begin position="1"/>
        <end position="23"/>
    </location>
</feature>
<proteinExistence type="predicted"/>
<comment type="caution">
    <text evidence="2">The sequence shown here is derived from an EMBL/GenBank/DDBJ whole genome shotgun (WGS) entry which is preliminary data.</text>
</comment>
<keyword evidence="1" id="KW-0732">Signal</keyword>
<evidence type="ECO:0008006" key="4">
    <source>
        <dbReference type="Google" id="ProtNLM"/>
    </source>
</evidence>
<organism evidence="2 3">
    <name type="scientific">Benzoatithermus flavus</name>
    <dbReference type="NCBI Taxonomy" id="3108223"/>
    <lineage>
        <taxon>Bacteria</taxon>
        <taxon>Pseudomonadati</taxon>
        <taxon>Pseudomonadota</taxon>
        <taxon>Alphaproteobacteria</taxon>
        <taxon>Geminicoccales</taxon>
        <taxon>Geminicoccaceae</taxon>
        <taxon>Benzoatithermus</taxon>
    </lineage>
</organism>
<keyword evidence="3" id="KW-1185">Reference proteome</keyword>
<protein>
    <recommendedName>
        <fullName evidence="4">Cell division protein FtsL</fullName>
    </recommendedName>
</protein>
<evidence type="ECO:0000313" key="2">
    <source>
        <dbReference type="EMBL" id="MEK0082587.1"/>
    </source>
</evidence>
<dbReference type="RefSeq" id="WP_418158440.1">
    <property type="nucleotide sequence ID" value="NZ_JBBLZC010000004.1"/>
</dbReference>
<feature type="chain" id="PRO_5046395155" description="Cell division protein FtsL" evidence="1">
    <location>
        <begin position="24"/>
        <end position="133"/>
    </location>
</feature>
<dbReference type="EMBL" id="JBBLZC010000004">
    <property type="protein sequence ID" value="MEK0082587.1"/>
    <property type="molecule type" value="Genomic_DNA"/>
</dbReference>
<accession>A0ABU8XN42</accession>
<reference evidence="2 3" key="1">
    <citation type="submission" date="2024-01" db="EMBL/GenBank/DDBJ databases">
        <title>Multi-omics insights into the function and evolution of sodium benzoate biodegradation pathways in Benzoatithermus flavus gen. nov., sp. nov. from hot spring.</title>
        <authorList>
            <person name="Hu C.-J."/>
            <person name="Li W.-J."/>
        </authorList>
    </citation>
    <scope>NUCLEOTIDE SEQUENCE [LARGE SCALE GENOMIC DNA]</scope>
    <source>
        <strain evidence="2 3">SYSU G07066</strain>
    </source>
</reference>
<name>A0ABU8XN42_9PROT</name>
<sequence>MAARRVSLRYLVTAICLSLGAAGATFQLKHAVRDRERELASVRMEIARERWAVQAARADLAYLTRPDRLVMQAAQLGMVPVRGTRLAQVDQIVPWQQVHFAKAPITATLPSGAEVELRLKPAPLMTLVGLEGD</sequence>